<evidence type="ECO:0000256" key="1">
    <source>
        <dbReference type="SAM" id="MobiDB-lite"/>
    </source>
</evidence>
<geneLocation type="plasmid" evidence="2 3">
    <name>unnamed3</name>
</geneLocation>
<dbReference type="RefSeq" id="WP_254161539.1">
    <property type="nucleotide sequence ID" value="NZ_CP100358.1"/>
</dbReference>
<feature type="region of interest" description="Disordered" evidence="1">
    <location>
        <begin position="46"/>
        <end position="74"/>
    </location>
</feature>
<evidence type="ECO:0000313" key="3">
    <source>
        <dbReference type="Proteomes" id="UP001056855"/>
    </source>
</evidence>
<keyword evidence="3" id="KW-1185">Reference proteome</keyword>
<accession>A0A9E7NDQ6</accession>
<organism evidence="2 3">
    <name type="scientific">Natronosalvus rutilus</name>
    <dbReference type="NCBI Taxonomy" id="2953753"/>
    <lineage>
        <taxon>Archaea</taxon>
        <taxon>Methanobacteriati</taxon>
        <taxon>Methanobacteriota</taxon>
        <taxon>Stenosarchaea group</taxon>
        <taxon>Halobacteria</taxon>
        <taxon>Halobacteriales</taxon>
        <taxon>Natrialbaceae</taxon>
        <taxon>Natronosalvus</taxon>
    </lineage>
</organism>
<evidence type="ECO:0000313" key="2">
    <source>
        <dbReference type="EMBL" id="UTF55980.1"/>
    </source>
</evidence>
<dbReference type="EMBL" id="CP100358">
    <property type="protein sequence ID" value="UTF55980.1"/>
    <property type="molecule type" value="Genomic_DNA"/>
</dbReference>
<keyword evidence="2" id="KW-0614">Plasmid</keyword>
<gene>
    <name evidence="2" type="ORF">NGM29_21035</name>
</gene>
<proteinExistence type="predicted"/>
<protein>
    <submittedName>
        <fullName evidence="2">Uncharacterized protein</fullName>
    </submittedName>
</protein>
<dbReference type="GeneID" id="73292587"/>
<reference evidence="2" key="1">
    <citation type="submission" date="2022-06" db="EMBL/GenBank/DDBJ databases">
        <title>Diverse halophilic archaea isolated from saline environments.</title>
        <authorList>
            <person name="Cui H.-L."/>
        </authorList>
    </citation>
    <scope>NUCLEOTIDE SEQUENCE</scope>
    <source>
        <strain evidence="2">WLHS1</strain>
        <plasmid evidence="2">unnamed3</plasmid>
    </source>
</reference>
<feature type="compositionally biased region" description="Basic and acidic residues" evidence="1">
    <location>
        <begin position="46"/>
        <end position="59"/>
    </location>
</feature>
<sequence length="74" mass="8727">MAAFHYQEELTDHLERGPAVDVIEHRQEGLSDREVHEFNVLHQEYKQIQQEKRKEAERKAKQRGKSGGKSLNTR</sequence>
<dbReference type="KEGG" id="sawl:NGM29_21035"/>
<dbReference type="Proteomes" id="UP001056855">
    <property type="component" value="Plasmid unnamed3"/>
</dbReference>
<dbReference type="AlphaFoldDB" id="A0A9E7NDQ6"/>
<name>A0A9E7NDQ6_9EURY</name>